<dbReference type="GO" id="GO:0005634">
    <property type="term" value="C:nucleus"/>
    <property type="evidence" value="ECO:0007669"/>
    <property type="project" value="TreeGrafter"/>
</dbReference>
<dbReference type="GO" id="GO:0000054">
    <property type="term" value="P:ribosomal subunit export from nucleus"/>
    <property type="evidence" value="ECO:0007669"/>
    <property type="project" value="TreeGrafter"/>
</dbReference>
<evidence type="ECO:0000256" key="4">
    <source>
        <dbReference type="ARBA" id="ARBA00023134"/>
    </source>
</evidence>
<evidence type="ECO:0000313" key="7">
    <source>
        <dbReference type="Proteomes" id="UP000315295"/>
    </source>
</evidence>
<dbReference type="InterPro" id="IPR002041">
    <property type="entry name" value="Ran_GTPase"/>
</dbReference>
<organism evidence="6 7">
    <name type="scientific">Malus baccata</name>
    <name type="common">Siberian crab apple</name>
    <name type="synonym">Pyrus baccata</name>
    <dbReference type="NCBI Taxonomy" id="106549"/>
    <lineage>
        <taxon>Eukaryota</taxon>
        <taxon>Viridiplantae</taxon>
        <taxon>Streptophyta</taxon>
        <taxon>Embryophyta</taxon>
        <taxon>Tracheophyta</taxon>
        <taxon>Spermatophyta</taxon>
        <taxon>Magnoliopsida</taxon>
        <taxon>eudicotyledons</taxon>
        <taxon>Gunneridae</taxon>
        <taxon>Pentapetalae</taxon>
        <taxon>rosids</taxon>
        <taxon>fabids</taxon>
        <taxon>Rosales</taxon>
        <taxon>Rosaceae</taxon>
        <taxon>Amygdaloideae</taxon>
        <taxon>Maleae</taxon>
        <taxon>Malus</taxon>
    </lineage>
</organism>
<dbReference type="InterPro" id="IPR027417">
    <property type="entry name" value="P-loop_NTPase"/>
</dbReference>
<evidence type="ECO:0000256" key="3">
    <source>
        <dbReference type="ARBA" id="ARBA00022927"/>
    </source>
</evidence>
<comment type="caution">
    <text evidence="6">The sequence shown here is derived from an EMBL/GenBank/DDBJ whole genome shotgun (WGS) entry which is preliminary data.</text>
</comment>
<dbReference type="PANTHER" id="PTHR24071">
    <property type="entry name" value="RAN GTPASE"/>
    <property type="match status" value="1"/>
</dbReference>
<dbReference type="InterPro" id="IPR001806">
    <property type="entry name" value="Small_GTPase"/>
</dbReference>
<keyword evidence="4" id="KW-0342">GTP-binding</keyword>
<gene>
    <name evidence="6" type="ORF">C1H46_025274</name>
</gene>
<evidence type="ECO:0000256" key="2">
    <source>
        <dbReference type="ARBA" id="ARBA00022741"/>
    </source>
</evidence>
<reference evidence="6 7" key="1">
    <citation type="journal article" date="2019" name="G3 (Bethesda)">
        <title>Sequencing of a Wild Apple (Malus baccata) Genome Unravels the Differences Between Cultivated and Wild Apple Species Regarding Disease Resistance and Cold Tolerance.</title>
        <authorList>
            <person name="Chen X."/>
        </authorList>
    </citation>
    <scope>NUCLEOTIDE SEQUENCE [LARGE SCALE GENOMIC DNA]</scope>
    <source>
        <strain evidence="7">cv. Shandingzi</strain>
        <tissue evidence="6">Leaves</tissue>
    </source>
</reference>
<keyword evidence="3" id="KW-0653">Protein transport</keyword>
<keyword evidence="7" id="KW-1185">Reference proteome</keyword>
<evidence type="ECO:0000256" key="5">
    <source>
        <dbReference type="ARBA" id="ARBA00024659"/>
    </source>
</evidence>
<dbReference type="PRINTS" id="PR00449">
    <property type="entry name" value="RASTRNSFRMNG"/>
</dbReference>
<dbReference type="Gene3D" id="3.40.50.300">
    <property type="entry name" value="P-loop containing nucleotide triphosphate hydrolases"/>
    <property type="match status" value="1"/>
</dbReference>
<dbReference type="STRING" id="106549.A0A540LSB0"/>
<dbReference type="GO" id="GO:0003924">
    <property type="term" value="F:GTPase activity"/>
    <property type="evidence" value="ECO:0007669"/>
    <property type="project" value="InterPro"/>
</dbReference>
<dbReference type="GO" id="GO:0006606">
    <property type="term" value="P:protein import into nucleus"/>
    <property type="evidence" value="ECO:0007669"/>
    <property type="project" value="TreeGrafter"/>
</dbReference>
<dbReference type="GO" id="GO:0005737">
    <property type="term" value="C:cytoplasm"/>
    <property type="evidence" value="ECO:0007669"/>
    <property type="project" value="TreeGrafter"/>
</dbReference>
<keyword evidence="1" id="KW-0813">Transport</keyword>
<dbReference type="AlphaFoldDB" id="A0A540LSB0"/>
<dbReference type="SUPFAM" id="SSF52540">
    <property type="entry name" value="P-loop containing nucleoside triphosphate hydrolases"/>
    <property type="match status" value="1"/>
</dbReference>
<dbReference type="Pfam" id="PF00071">
    <property type="entry name" value="Ras"/>
    <property type="match status" value="1"/>
</dbReference>
<proteinExistence type="predicted"/>
<evidence type="ECO:0000313" key="6">
    <source>
        <dbReference type="EMBL" id="TQD89152.1"/>
    </source>
</evidence>
<evidence type="ECO:0000256" key="1">
    <source>
        <dbReference type="ARBA" id="ARBA00022448"/>
    </source>
</evidence>
<sequence length="167" mass="18101">MGSGRVCARKAYEEGMARRGSGVSIDDVKEEVALALLMAALEDGNTGGMLHGTGSSPNEFTEGDDVAEVSSCNETESDGVHTIETSNESIEKDDVIEATSDATEAESDGNIPIVLCGNKVNVKNKQVKARQVTFHIMKNLQYYQISAKSNYNFEKPFIYLARKGGWN</sequence>
<keyword evidence="2" id="KW-0547">Nucleotide-binding</keyword>
<dbReference type="GO" id="GO:0005525">
    <property type="term" value="F:GTP binding"/>
    <property type="evidence" value="ECO:0007669"/>
    <property type="project" value="UniProtKB-KW"/>
</dbReference>
<accession>A0A540LSB0</accession>
<dbReference type="PANTHER" id="PTHR24071:SF0">
    <property type="entry name" value="GTP-BINDING NUCLEAR PROTEIN RAN"/>
    <property type="match status" value="1"/>
</dbReference>
<protein>
    <submittedName>
        <fullName evidence="6">Uncharacterized protein</fullName>
    </submittedName>
</protein>
<comment type="function">
    <text evidence="5">GTP-binding protein involved in nucleocytoplasmic transport. Required for the import of protein into the nucleus and also for RNA export. Involved in chromatin condensation and control of cell cycle.</text>
</comment>
<dbReference type="EMBL" id="VIEB01000489">
    <property type="protein sequence ID" value="TQD89152.1"/>
    <property type="molecule type" value="Genomic_DNA"/>
</dbReference>
<name>A0A540LSB0_MALBA</name>
<dbReference type="Proteomes" id="UP000315295">
    <property type="component" value="Unassembled WGS sequence"/>
</dbReference>